<keyword evidence="2" id="KW-0805">Transcription regulation</keyword>
<accession>A0A2Z2NZY1</accession>
<dbReference type="InterPro" id="IPR046335">
    <property type="entry name" value="LacI/GalR-like_sensor"/>
</dbReference>
<dbReference type="AlphaFoldDB" id="A0A2Z2NZY1"/>
<dbReference type="PROSITE" id="PS50932">
    <property type="entry name" value="HTH_LACI_2"/>
    <property type="match status" value="1"/>
</dbReference>
<dbReference type="Proteomes" id="UP000250079">
    <property type="component" value="Chromosome"/>
</dbReference>
<name>A0A2Z2NZY1_9GAMM</name>
<dbReference type="CDD" id="cd01392">
    <property type="entry name" value="HTH_LacI"/>
    <property type="match status" value="1"/>
</dbReference>
<evidence type="ECO:0000259" key="5">
    <source>
        <dbReference type="PROSITE" id="PS50932"/>
    </source>
</evidence>
<dbReference type="PANTHER" id="PTHR30146">
    <property type="entry name" value="LACI-RELATED TRANSCRIPTIONAL REPRESSOR"/>
    <property type="match status" value="1"/>
</dbReference>
<keyword evidence="7" id="KW-1185">Reference proteome</keyword>
<evidence type="ECO:0000256" key="2">
    <source>
        <dbReference type="ARBA" id="ARBA00023015"/>
    </source>
</evidence>
<dbReference type="EMBL" id="CP018632">
    <property type="protein sequence ID" value="ASJ73397.1"/>
    <property type="molecule type" value="Genomic_DNA"/>
</dbReference>
<evidence type="ECO:0000313" key="7">
    <source>
        <dbReference type="Proteomes" id="UP000250079"/>
    </source>
</evidence>
<dbReference type="InterPro" id="IPR000843">
    <property type="entry name" value="HTH_LacI"/>
</dbReference>
<dbReference type="GO" id="GO:0003700">
    <property type="term" value="F:DNA-binding transcription factor activity"/>
    <property type="evidence" value="ECO:0007669"/>
    <property type="project" value="TreeGrafter"/>
</dbReference>
<protein>
    <submittedName>
        <fullName evidence="6">Catabolite control protein A</fullName>
    </submittedName>
</protein>
<keyword evidence="3" id="KW-0238">DNA-binding</keyword>
<keyword evidence="1" id="KW-0678">Repressor</keyword>
<reference evidence="6 7" key="1">
    <citation type="submission" date="2016-12" db="EMBL/GenBank/DDBJ databases">
        <authorList>
            <person name="Song W.-J."/>
            <person name="Kurnit D.M."/>
        </authorList>
    </citation>
    <scope>NUCLEOTIDE SEQUENCE [LARGE SCALE GENOMIC DNA]</scope>
    <source>
        <strain evidence="6 7">IMCC3135</strain>
    </source>
</reference>
<dbReference type="PANTHER" id="PTHR30146:SF95">
    <property type="entry name" value="RIBOSE OPERON REPRESSOR"/>
    <property type="match status" value="1"/>
</dbReference>
<dbReference type="SMART" id="SM00354">
    <property type="entry name" value="HTH_LACI"/>
    <property type="match status" value="1"/>
</dbReference>
<evidence type="ECO:0000256" key="4">
    <source>
        <dbReference type="ARBA" id="ARBA00023163"/>
    </source>
</evidence>
<dbReference type="Pfam" id="PF13377">
    <property type="entry name" value="Peripla_BP_3"/>
    <property type="match status" value="1"/>
</dbReference>
<proteinExistence type="predicted"/>
<dbReference type="InterPro" id="IPR010982">
    <property type="entry name" value="Lambda_DNA-bd_dom_sf"/>
</dbReference>
<dbReference type="GO" id="GO:0000976">
    <property type="term" value="F:transcription cis-regulatory region binding"/>
    <property type="evidence" value="ECO:0007669"/>
    <property type="project" value="TreeGrafter"/>
</dbReference>
<evidence type="ECO:0000313" key="6">
    <source>
        <dbReference type="EMBL" id="ASJ73397.1"/>
    </source>
</evidence>
<dbReference type="SUPFAM" id="SSF53822">
    <property type="entry name" value="Periplasmic binding protein-like I"/>
    <property type="match status" value="1"/>
</dbReference>
<dbReference type="KEGG" id="gai:IMCC3135_16575"/>
<feature type="domain" description="HTH lacI-type" evidence="5">
    <location>
        <begin position="1"/>
        <end position="40"/>
    </location>
</feature>
<evidence type="ECO:0000256" key="3">
    <source>
        <dbReference type="ARBA" id="ARBA00023125"/>
    </source>
</evidence>
<dbReference type="CDD" id="cd06278">
    <property type="entry name" value="PBP1_LacI-like"/>
    <property type="match status" value="1"/>
</dbReference>
<evidence type="ECO:0000256" key="1">
    <source>
        <dbReference type="ARBA" id="ARBA00022491"/>
    </source>
</evidence>
<dbReference type="Gene3D" id="1.10.260.40">
    <property type="entry name" value="lambda repressor-like DNA-binding domains"/>
    <property type="match status" value="1"/>
</dbReference>
<dbReference type="Gene3D" id="3.40.50.2300">
    <property type="match status" value="2"/>
</dbReference>
<sequence length="315" mass="34780">MVSRAYTDGAKISNESRKKVYEAAEKLGYRVNYLARGLQTRQSNLVGIVASALDTPFRARQVKMAAREFIRQGYRPMLMVAETPDEVEQLISLLFSYNVAGMLITSATPSSEIIVESNNLSVPVVLINRETEIVGPDKVQIDIQQAGKLAFDMLIRSGAKNLAVVRPVSPSFSVTGRSDAFVQHCSENGYSAQVFNAASQSYDSGFEVAGKIGLALDRIDGLFCTTDLLAIGVMDRLRADWNVDIPNGLQIVGFDDIEQAKWGSYQLSTIRQDAKEQACAAVDLMLDRIENPDRDPKIYLQTVVPIFRNTTQKSQ</sequence>
<dbReference type="InterPro" id="IPR028082">
    <property type="entry name" value="Peripla_BP_I"/>
</dbReference>
<keyword evidence="4" id="KW-0804">Transcription</keyword>
<dbReference type="SUPFAM" id="SSF47413">
    <property type="entry name" value="lambda repressor-like DNA-binding domains"/>
    <property type="match status" value="1"/>
</dbReference>
<organism evidence="6 7">
    <name type="scientific">Granulosicoccus antarcticus IMCC3135</name>
    <dbReference type="NCBI Taxonomy" id="1192854"/>
    <lineage>
        <taxon>Bacteria</taxon>
        <taxon>Pseudomonadati</taxon>
        <taxon>Pseudomonadota</taxon>
        <taxon>Gammaproteobacteria</taxon>
        <taxon>Chromatiales</taxon>
        <taxon>Granulosicoccaceae</taxon>
        <taxon>Granulosicoccus</taxon>
    </lineage>
</organism>
<gene>
    <name evidence="6" type="primary">ccpA_1</name>
    <name evidence="6" type="ORF">IMCC3135_16575</name>
</gene>